<evidence type="ECO:0000313" key="2">
    <source>
        <dbReference type="EMBL" id="TXB61544.1"/>
    </source>
</evidence>
<dbReference type="InterPro" id="IPR000073">
    <property type="entry name" value="AB_hydrolase_1"/>
</dbReference>
<dbReference type="PANTHER" id="PTHR43798:SF33">
    <property type="entry name" value="HYDROLASE, PUTATIVE (AFU_ORTHOLOGUE AFUA_2G14860)-RELATED"/>
    <property type="match status" value="1"/>
</dbReference>
<reference evidence="2 3" key="1">
    <citation type="submission" date="2019-08" db="EMBL/GenBank/DDBJ databases">
        <title>Genome of Phaeodactylibacter luteus.</title>
        <authorList>
            <person name="Bowman J.P."/>
        </authorList>
    </citation>
    <scope>NUCLEOTIDE SEQUENCE [LARGE SCALE GENOMIC DNA]</scope>
    <source>
        <strain evidence="2 3">KCTC 42180</strain>
    </source>
</reference>
<comment type="caution">
    <text evidence="2">The sequence shown here is derived from an EMBL/GenBank/DDBJ whole genome shotgun (WGS) entry which is preliminary data.</text>
</comment>
<keyword evidence="3" id="KW-1185">Reference proteome</keyword>
<dbReference type="GO" id="GO:0016787">
    <property type="term" value="F:hydrolase activity"/>
    <property type="evidence" value="ECO:0007669"/>
    <property type="project" value="UniProtKB-KW"/>
</dbReference>
<accession>A0A5C6RHP2</accession>
<protein>
    <submittedName>
        <fullName evidence="2">Alpha/beta hydrolase</fullName>
    </submittedName>
</protein>
<dbReference type="RefSeq" id="WP_147169065.1">
    <property type="nucleotide sequence ID" value="NZ_VOOR01000054.1"/>
</dbReference>
<dbReference type="AlphaFoldDB" id="A0A5C6RHP2"/>
<dbReference type="InterPro" id="IPR029058">
    <property type="entry name" value="AB_hydrolase_fold"/>
</dbReference>
<proteinExistence type="predicted"/>
<name>A0A5C6RHP2_9BACT</name>
<gene>
    <name evidence="2" type="ORF">FRY97_18530</name>
</gene>
<keyword evidence="2" id="KW-0378">Hydrolase</keyword>
<organism evidence="2 3">
    <name type="scientific">Phaeodactylibacter luteus</name>
    <dbReference type="NCBI Taxonomy" id="1564516"/>
    <lineage>
        <taxon>Bacteria</taxon>
        <taxon>Pseudomonadati</taxon>
        <taxon>Bacteroidota</taxon>
        <taxon>Saprospiria</taxon>
        <taxon>Saprospirales</taxon>
        <taxon>Haliscomenobacteraceae</taxon>
        <taxon>Phaeodactylibacter</taxon>
    </lineage>
</organism>
<sequence length="272" mass="30155">MKIRYRSSGAGPVTLLMVHGLGSNRKAWAKISPMLEGHYRCIAIDLPGYGSSSKGDYPYSIPFFAQKVNQLAHHLGAKRMVLMGHSMGGQIAIAAHLLEPALFEQLILFAPAGFETFNTAAREWLRAFYQPALLKAMPVAQIKHNFEANFYQFPSDAAFMVADRLAMREDPEAYAQFCRMVPRCVMGMLDYPVFNKLGQISAPTLIIYGEEDQLIPNKVLNPGLTTALVAQRGAARIGKSELHLLPRCGHFVPWECAQESAALARSFLERIA</sequence>
<dbReference type="EMBL" id="VOOR01000054">
    <property type="protein sequence ID" value="TXB61544.1"/>
    <property type="molecule type" value="Genomic_DNA"/>
</dbReference>
<dbReference type="SUPFAM" id="SSF53474">
    <property type="entry name" value="alpha/beta-Hydrolases"/>
    <property type="match status" value="1"/>
</dbReference>
<feature type="domain" description="AB hydrolase-1" evidence="1">
    <location>
        <begin position="15"/>
        <end position="261"/>
    </location>
</feature>
<dbReference type="GO" id="GO:0016020">
    <property type="term" value="C:membrane"/>
    <property type="evidence" value="ECO:0007669"/>
    <property type="project" value="TreeGrafter"/>
</dbReference>
<dbReference type="PANTHER" id="PTHR43798">
    <property type="entry name" value="MONOACYLGLYCEROL LIPASE"/>
    <property type="match status" value="1"/>
</dbReference>
<dbReference type="InterPro" id="IPR050266">
    <property type="entry name" value="AB_hydrolase_sf"/>
</dbReference>
<dbReference type="Proteomes" id="UP000321580">
    <property type="component" value="Unassembled WGS sequence"/>
</dbReference>
<dbReference type="PRINTS" id="PR00111">
    <property type="entry name" value="ABHYDROLASE"/>
</dbReference>
<evidence type="ECO:0000259" key="1">
    <source>
        <dbReference type="Pfam" id="PF12697"/>
    </source>
</evidence>
<evidence type="ECO:0000313" key="3">
    <source>
        <dbReference type="Proteomes" id="UP000321580"/>
    </source>
</evidence>
<dbReference type="Pfam" id="PF12697">
    <property type="entry name" value="Abhydrolase_6"/>
    <property type="match status" value="1"/>
</dbReference>
<dbReference type="Gene3D" id="3.40.50.1820">
    <property type="entry name" value="alpha/beta hydrolase"/>
    <property type="match status" value="1"/>
</dbReference>
<dbReference type="OrthoDB" id="9799612at2"/>